<dbReference type="Pfam" id="PF07681">
    <property type="entry name" value="DoxX"/>
    <property type="match status" value="1"/>
</dbReference>
<feature type="transmembrane region" description="Helical" evidence="7">
    <location>
        <begin position="12"/>
        <end position="33"/>
    </location>
</feature>
<accession>A0ABT6RZC5</accession>
<gene>
    <name evidence="8" type="ORF">QIS99_26360</name>
</gene>
<dbReference type="PANTHER" id="PTHR33452:SF4">
    <property type="entry name" value="BLL4328 PROTEIN"/>
    <property type="match status" value="1"/>
</dbReference>
<sequence>MNDRLDRAQPYALGLFRIVIGLLYTCHGVSKLFGVLGGQTTDPVSWPGGISALIEVVCGTLVMIGLGTRAAAFLASGAMAYAYFTVHQPMGLWPLENTGESAALFCWAFLLIVFTGSGAFGLDRLIGRGAGAADKSARTEADLTPV</sequence>
<organism evidence="8 9">
    <name type="scientific">Streptomyces solicavernae</name>
    <dbReference type="NCBI Taxonomy" id="3043614"/>
    <lineage>
        <taxon>Bacteria</taxon>
        <taxon>Bacillati</taxon>
        <taxon>Actinomycetota</taxon>
        <taxon>Actinomycetes</taxon>
        <taxon>Kitasatosporales</taxon>
        <taxon>Streptomycetaceae</taxon>
        <taxon>Streptomyces</taxon>
    </lineage>
</organism>
<comment type="subcellular location">
    <subcellularLocation>
        <location evidence="1">Cell membrane</location>
        <topology evidence="1">Multi-pass membrane protein</topology>
    </subcellularLocation>
</comment>
<dbReference type="InterPro" id="IPR032808">
    <property type="entry name" value="DoxX"/>
</dbReference>
<dbReference type="Proteomes" id="UP001224661">
    <property type="component" value="Unassembled WGS sequence"/>
</dbReference>
<keyword evidence="3" id="KW-1003">Cell membrane</keyword>
<evidence type="ECO:0000256" key="3">
    <source>
        <dbReference type="ARBA" id="ARBA00022475"/>
    </source>
</evidence>
<protein>
    <submittedName>
        <fullName evidence="8">DoxX family protein</fullName>
    </submittedName>
</protein>
<dbReference type="InterPro" id="IPR051907">
    <property type="entry name" value="DoxX-like_oxidoreductase"/>
</dbReference>
<evidence type="ECO:0000256" key="1">
    <source>
        <dbReference type="ARBA" id="ARBA00004651"/>
    </source>
</evidence>
<evidence type="ECO:0000256" key="4">
    <source>
        <dbReference type="ARBA" id="ARBA00022692"/>
    </source>
</evidence>
<evidence type="ECO:0000256" key="7">
    <source>
        <dbReference type="SAM" id="Phobius"/>
    </source>
</evidence>
<dbReference type="EMBL" id="JASCIR010000031">
    <property type="protein sequence ID" value="MDI3389685.1"/>
    <property type="molecule type" value="Genomic_DNA"/>
</dbReference>
<keyword evidence="5 7" id="KW-1133">Transmembrane helix</keyword>
<evidence type="ECO:0000256" key="2">
    <source>
        <dbReference type="ARBA" id="ARBA00006679"/>
    </source>
</evidence>
<feature type="transmembrane region" description="Helical" evidence="7">
    <location>
        <begin position="71"/>
        <end position="90"/>
    </location>
</feature>
<evidence type="ECO:0000313" key="9">
    <source>
        <dbReference type="Proteomes" id="UP001224661"/>
    </source>
</evidence>
<proteinExistence type="inferred from homology"/>
<keyword evidence="9" id="KW-1185">Reference proteome</keyword>
<dbReference type="PANTHER" id="PTHR33452">
    <property type="entry name" value="OXIDOREDUCTASE CATD-RELATED"/>
    <property type="match status" value="1"/>
</dbReference>
<feature type="transmembrane region" description="Helical" evidence="7">
    <location>
        <begin position="102"/>
        <end position="122"/>
    </location>
</feature>
<evidence type="ECO:0000313" key="8">
    <source>
        <dbReference type="EMBL" id="MDI3389685.1"/>
    </source>
</evidence>
<name>A0ABT6RZC5_9ACTN</name>
<evidence type="ECO:0000256" key="5">
    <source>
        <dbReference type="ARBA" id="ARBA00022989"/>
    </source>
</evidence>
<dbReference type="RefSeq" id="WP_282516154.1">
    <property type="nucleotide sequence ID" value="NZ_JASCIR010000031.1"/>
</dbReference>
<comment type="caution">
    <text evidence="8">The sequence shown here is derived from an EMBL/GenBank/DDBJ whole genome shotgun (WGS) entry which is preliminary data.</text>
</comment>
<keyword evidence="4 7" id="KW-0812">Transmembrane</keyword>
<evidence type="ECO:0000256" key="6">
    <source>
        <dbReference type="ARBA" id="ARBA00023136"/>
    </source>
</evidence>
<comment type="similarity">
    <text evidence="2">Belongs to the DoxX family.</text>
</comment>
<feature type="transmembrane region" description="Helical" evidence="7">
    <location>
        <begin position="45"/>
        <end position="64"/>
    </location>
</feature>
<reference evidence="8 9" key="1">
    <citation type="submission" date="2023-05" db="EMBL/GenBank/DDBJ databases">
        <title>Draft genome sequence of Streptomyces sp. B-S-A8 isolated from a cave soil in Thailand.</title>
        <authorList>
            <person name="Chamroensaksri N."/>
            <person name="Muangham S."/>
        </authorList>
    </citation>
    <scope>NUCLEOTIDE SEQUENCE [LARGE SCALE GENOMIC DNA]</scope>
    <source>
        <strain evidence="8 9">B-S-A8</strain>
    </source>
</reference>
<keyword evidence="6 7" id="KW-0472">Membrane</keyword>